<keyword evidence="1" id="KW-0812">Transmembrane</keyword>
<feature type="transmembrane region" description="Helical" evidence="1">
    <location>
        <begin position="6"/>
        <end position="23"/>
    </location>
</feature>
<keyword evidence="1" id="KW-0472">Membrane</keyword>
<keyword evidence="1" id="KW-1133">Transmembrane helix</keyword>
<proteinExistence type="predicted"/>
<evidence type="ECO:0000256" key="1">
    <source>
        <dbReference type="SAM" id="Phobius"/>
    </source>
</evidence>
<reference evidence="2 3" key="1">
    <citation type="journal article" date="2020" name="Mol. Biol. Evol.">
        <title>Interspecific Gene Flow and the Evolution of Specialization in Black and White Rhinoceros.</title>
        <authorList>
            <person name="Moodley Y."/>
            <person name="Westbury M.V."/>
            <person name="Russo I.M."/>
            <person name="Gopalakrishnan S."/>
            <person name="Rakotoarivelo A."/>
            <person name="Olsen R.A."/>
            <person name="Prost S."/>
            <person name="Tunstall T."/>
            <person name="Ryder O.A."/>
            <person name="Dalen L."/>
            <person name="Bruford M.W."/>
        </authorList>
    </citation>
    <scope>NUCLEOTIDE SEQUENCE [LARGE SCALE GENOMIC DNA]</scope>
    <source>
        <strain evidence="2">SBR-YM</strain>
        <tissue evidence="2">Skin</tissue>
    </source>
</reference>
<sequence length="81" mass="9191">MELLSGETLGYLAVAVAIFLLLVDLMHQRQCWAPCYPPDTMPLPGLGNLLQPSRRWAWQTPLTLGLQLWRHFGDLFSLQLA</sequence>
<dbReference type="AlphaFoldDB" id="A0A7J7EDF8"/>
<gene>
    <name evidence="2" type="ORF">HPG69_018719</name>
</gene>
<accession>A0A7J7EDF8</accession>
<protein>
    <submittedName>
        <fullName evidence="2">Uncharacterized protein</fullName>
    </submittedName>
</protein>
<evidence type="ECO:0000313" key="2">
    <source>
        <dbReference type="EMBL" id="KAF5913835.1"/>
    </source>
</evidence>
<comment type="caution">
    <text evidence="2">The sequence shown here is derived from an EMBL/GenBank/DDBJ whole genome shotgun (WGS) entry which is preliminary data.</text>
</comment>
<keyword evidence="3" id="KW-1185">Reference proteome</keyword>
<organism evidence="2 3">
    <name type="scientific">Diceros bicornis minor</name>
    <name type="common">South-central black rhinoceros</name>
    <dbReference type="NCBI Taxonomy" id="77932"/>
    <lineage>
        <taxon>Eukaryota</taxon>
        <taxon>Metazoa</taxon>
        <taxon>Chordata</taxon>
        <taxon>Craniata</taxon>
        <taxon>Vertebrata</taxon>
        <taxon>Euteleostomi</taxon>
        <taxon>Mammalia</taxon>
        <taxon>Eutheria</taxon>
        <taxon>Laurasiatheria</taxon>
        <taxon>Perissodactyla</taxon>
        <taxon>Rhinocerotidae</taxon>
        <taxon>Diceros</taxon>
    </lineage>
</organism>
<dbReference type="EMBL" id="JACDTQ010003538">
    <property type="protein sequence ID" value="KAF5913835.1"/>
    <property type="molecule type" value="Genomic_DNA"/>
</dbReference>
<dbReference type="Proteomes" id="UP000551758">
    <property type="component" value="Unassembled WGS sequence"/>
</dbReference>
<evidence type="ECO:0000313" key="3">
    <source>
        <dbReference type="Proteomes" id="UP000551758"/>
    </source>
</evidence>
<name>A0A7J7EDF8_DICBM</name>